<evidence type="ECO:0000313" key="5">
    <source>
        <dbReference type="Proteomes" id="UP000315724"/>
    </source>
</evidence>
<keyword evidence="4" id="KW-0808">Transferase</keyword>
<dbReference type="GO" id="GO:0016780">
    <property type="term" value="F:phosphotransferase activity, for other substituted phosphate groups"/>
    <property type="evidence" value="ECO:0007669"/>
    <property type="project" value="TreeGrafter"/>
</dbReference>
<dbReference type="InterPro" id="IPR003362">
    <property type="entry name" value="Bact_transf"/>
</dbReference>
<dbReference type="OrthoDB" id="9766874at2"/>
<dbReference type="EMBL" id="CP036267">
    <property type="protein sequence ID" value="QDT34631.1"/>
    <property type="molecule type" value="Genomic_DNA"/>
</dbReference>
<organism evidence="4 5">
    <name type="scientific">Thalassoglobus polymorphus</name>
    <dbReference type="NCBI Taxonomy" id="2527994"/>
    <lineage>
        <taxon>Bacteria</taxon>
        <taxon>Pseudomonadati</taxon>
        <taxon>Planctomycetota</taxon>
        <taxon>Planctomycetia</taxon>
        <taxon>Planctomycetales</taxon>
        <taxon>Planctomycetaceae</taxon>
        <taxon>Thalassoglobus</taxon>
    </lineage>
</organism>
<keyword evidence="2" id="KW-0472">Membrane</keyword>
<keyword evidence="2" id="KW-0812">Transmembrane</keyword>
<dbReference type="KEGG" id="tpol:Mal48_38990"/>
<dbReference type="PANTHER" id="PTHR30576:SF0">
    <property type="entry name" value="UNDECAPRENYL-PHOSPHATE N-ACETYLGALACTOSAMINYL 1-PHOSPHATE TRANSFERASE-RELATED"/>
    <property type="match status" value="1"/>
</dbReference>
<dbReference type="EC" id="2.7.8.-" evidence="4"/>
<name>A0A517QSP0_9PLAN</name>
<dbReference type="AlphaFoldDB" id="A0A517QSP0"/>
<feature type="transmembrane region" description="Helical" evidence="2">
    <location>
        <begin position="52"/>
        <end position="73"/>
    </location>
</feature>
<evidence type="ECO:0000313" key="4">
    <source>
        <dbReference type="EMBL" id="QDT34631.1"/>
    </source>
</evidence>
<evidence type="ECO:0000256" key="1">
    <source>
        <dbReference type="ARBA" id="ARBA00006464"/>
    </source>
</evidence>
<evidence type="ECO:0000259" key="3">
    <source>
        <dbReference type="Pfam" id="PF02397"/>
    </source>
</evidence>
<dbReference type="RefSeq" id="WP_145202876.1">
    <property type="nucleotide sequence ID" value="NZ_CP036267.1"/>
</dbReference>
<evidence type="ECO:0000256" key="2">
    <source>
        <dbReference type="SAM" id="Phobius"/>
    </source>
</evidence>
<gene>
    <name evidence="4" type="primary">tuaA</name>
    <name evidence="4" type="ORF">Mal48_38990</name>
</gene>
<sequence>MKVVDECLGLEQSKQIEHVTHHVMEDDTTDLDKLFAVPDQKWYMTVKTFCDFILAAIFLTLLFPVILLAALIVKITSPGPAFYFQERLGLNGSSFTLIKLRTMKQDAESKTGAVWAKAEDDRITGFGHFLRRTQIDEFPQLINVLLGQMSLIGPRPERPELANKLELDIPNYKQRLHVKPGITGLAQLRLPADTDVESVRRKLIPDLYYVINMSPWLDLRILMFTATYFCTSLAKVAWSAVALPTVPVAQQALLSEASPEQPATVSKAS</sequence>
<keyword evidence="5" id="KW-1185">Reference proteome</keyword>
<proteinExistence type="inferred from homology"/>
<dbReference type="Proteomes" id="UP000315724">
    <property type="component" value="Chromosome"/>
</dbReference>
<keyword evidence="2" id="KW-1133">Transmembrane helix</keyword>
<protein>
    <submittedName>
        <fullName evidence="4">Undecaprenyl-phosphate N-acetylgalactosaminyl 1-phosphate transferase</fullName>
        <ecNumber evidence="4">2.7.8.-</ecNumber>
    </submittedName>
</protein>
<feature type="domain" description="Bacterial sugar transferase" evidence="3">
    <location>
        <begin position="47"/>
        <end position="227"/>
    </location>
</feature>
<dbReference type="Pfam" id="PF02397">
    <property type="entry name" value="Bac_transf"/>
    <property type="match status" value="1"/>
</dbReference>
<reference evidence="4 5" key="1">
    <citation type="submission" date="2019-02" db="EMBL/GenBank/DDBJ databases">
        <title>Deep-cultivation of Planctomycetes and their phenomic and genomic characterization uncovers novel biology.</title>
        <authorList>
            <person name="Wiegand S."/>
            <person name="Jogler M."/>
            <person name="Boedeker C."/>
            <person name="Pinto D."/>
            <person name="Vollmers J."/>
            <person name="Rivas-Marin E."/>
            <person name="Kohn T."/>
            <person name="Peeters S.H."/>
            <person name="Heuer A."/>
            <person name="Rast P."/>
            <person name="Oberbeckmann S."/>
            <person name="Bunk B."/>
            <person name="Jeske O."/>
            <person name="Meyerdierks A."/>
            <person name="Storesund J.E."/>
            <person name="Kallscheuer N."/>
            <person name="Luecker S."/>
            <person name="Lage O.M."/>
            <person name="Pohl T."/>
            <person name="Merkel B.J."/>
            <person name="Hornburger P."/>
            <person name="Mueller R.-W."/>
            <person name="Bruemmer F."/>
            <person name="Labrenz M."/>
            <person name="Spormann A.M."/>
            <person name="Op den Camp H."/>
            <person name="Overmann J."/>
            <person name="Amann R."/>
            <person name="Jetten M.S.M."/>
            <person name="Mascher T."/>
            <person name="Medema M.H."/>
            <person name="Devos D.P."/>
            <person name="Kaster A.-K."/>
            <person name="Ovreas L."/>
            <person name="Rohde M."/>
            <person name="Galperin M.Y."/>
            <person name="Jogler C."/>
        </authorList>
    </citation>
    <scope>NUCLEOTIDE SEQUENCE [LARGE SCALE GENOMIC DNA]</scope>
    <source>
        <strain evidence="4 5">Mal48</strain>
    </source>
</reference>
<accession>A0A517QSP0</accession>
<comment type="similarity">
    <text evidence="1">Belongs to the bacterial sugar transferase family.</text>
</comment>
<dbReference type="PANTHER" id="PTHR30576">
    <property type="entry name" value="COLANIC BIOSYNTHESIS UDP-GLUCOSE LIPID CARRIER TRANSFERASE"/>
    <property type="match status" value="1"/>
</dbReference>